<evidence type="ECO:0000256" key="1">
    <source>
        <dbReference type="ARBA" id="ARBA00023015"/>
    </source>
</evidence>
<comment type="caution">
    <text evidence="5">The sequence shown here is derived from an EMBL/GenBank/DDBJ whole genome shotgun (WGS) entry which is preliminary data.</text>
</comment>
<evidence type="ECO:0000256" key="2">
    <source>
        <dbReference type="ARBA" id="ARBA00023125"/>
    </source>
</evidence>
<reference evidence="5 6" key="1">
    <citation type="submission" date="2018-09" db="EMBL/GenBank/DDBJ databases">
        <title>Paenibacillus aracenensis nov. sp. isolated from a cave in southern Spain.</title>
        <authorList>
            <person name="Jurado V."/>
            <person name="Gutierrez-Patricio S."/>
            <person name="Gonzalez-Pimentel J.L."/>
            <person name="Miller A.Z."/>
            <person name="Laiz L."/>
            <person name="Saiz-Jimenez C."/>
        </authorList>
    </citation>
    <scope>NUCLEOTIDE SEQUENCE [LARGE SCALE GENOMIC DNA]</scope>
    <source>
        <strain evidence="5 6">DSM 22867</strain>
    </source>
</reference>
<dbReference type="SUPFAM" id="SSF47413">
    <property type="entry name" value="lambda repressor-like DNA-binding domains"/>
    <property type="match status" value="1"/>
</dbReference>
<dbReference type="Proteomes" id="UP000266482">
    <property type="component" value="Unassembled WGS sequence"/>
</dbReference>
<dbReference type="RefSeq" id="WP_119597809.1">
    <property type="nucleotide sequence ID" value="NZ_QXQA01000001.1"/>
</dbReference>
<evidence type="ECO:0000259" key="4">
    <source>
        <dbReference type="PROSITE" id="PS50932"/>
    </source>
</evidence>
<evidence type="ECO:0000313" key="6">
    <source>
        <dbReference type="Proteomes" id="UP000266482"/>
    </source>
</evidence>
<name>A0A3A1VJE1_9BACL</name>
<gene>
    <name evidence="5" type="ORF">D3P08_02430</name>
</gene>
<sequence>MSSSHKKATMKDIAKAAQVSVATVSYVLNCAPNQTIPAETKQRVLETAKELQYVPNLAARSLIKNRTGLVGILVNRSRDERWWEQLAISRDVDALERGLTRLGYHVVLASLDADNPNMAVISERKLDAVFVLGAKEQTFHDISVHFSAGVPLIVVNSYIDDPLFYKIVYDYERAVDSALTKQPDHRSFLIMDRLSQGAGEALCSQLSLSSSQVLVLEDERQLPDFLMSQQGSGIILNEGIAVLAARWMESPRFTTLCTAGCPELLHALPGSAYVSFGDGKAQSSIALMQALLNEQTDPPAEKYMRIKPL</sequence>
<dbReference type="Gene3D" id="1.10.260.40">
    <property type="entry name" value="lambda repressor-like DNA-binding domains"/>
    <property type="match status" value="1"/>
</dbReference>
<dbReference type="PROSITE" id="PS50932">
    <property type="entry name" value="HTH_LACI_2"/>
    <property type="match status" value="1"/>
</dbReference>
<dbReference type="Gene3D" id="3.40.50.2300">
    <property type="match status" value="1"/>
</dbReference>
<proteinExistence type="predicted"/>
<dbReference type="GO" id="GO:0000976">
    <property type="term" value="F:transcription cis-regulatory region binding"/>
    <property type="evidence" value="ECO:0007669"/>
    <property type="project" value="TreeGrafter"/>
</dbReference>
<dbReference type="GO" id="GO:0003700">
    <property type="term" value="F:DNA-binding transcription factor activity"/>
    <property type="evidence" value="ECO:0007669"/>
    <property type="project" value="TreeGrafter"/>
</dbReference>
<accession>A0A3A1VJE1</accession>
<dbReference type="PROSITE" id="PS00356">
    <property type="entry name" value="HTH_LACI_1"/>
    <property type="match status" value="1"/>
</dbReference>
<dbReference type="PANTHER" id="PTHR30146">
    <property type="entry name" value="LACI-RELATED TRANSCRIPTIONAL REPRESSOR"/>
    <property type="match status" value="1"/>
</dbReference>
<dbReference type="CDD" id="cd01392">
    <property type="entry name" value="HTH_LacI"/>
    <property type="match status" value="1"/>
</dbReference>
<dbReference type="AlphaFoldDB" id="A0A3A1VJE1"/>
<dbReference type="PANTHER" id="PTHR30146:SF24">
    <property type="entry name" value="XYLOSE OPERON REGULATORY PROTEIN"/>
    <property type="match status" value="1"/>
</dbReference>
<dbReference type="EMBL" id="QXQA01000001">
    <property type="protein sequence ID" value="RIX60434.1"/>
    <property type="molecule type" value="Genomic_DNA"/>
</dbReference>
<keyword evidence="6" id="KW-1185">Reference proteome</keyword>
<feature type="domain" description="HTH lacI-type" evidence="4">
    <location>
        <begin position="8"/>
        <end position="64"/>
    </location>
</feature>
<dbReference type="InterPro" id="IPR000843">
    <property type="entry name" value="HTH_LacI"/>
</dbReference>
<protein>
    <submittedName>
        <fullName evidence="5">LacI family transcriptional regulator</fullName>
    </submittedName>
</protein>
<evidence type="ECO:0000256" key="3">
    <source>
        <dbReference type="ARBA" id="ARBA00023163"/>
    </source>
</evidence>
<keyword evidence="3" id="KW-0804">Transcription</keyword>
<keyword evidence="2" id="KW-0238">DNA-binding</keyword>
<evidence type="ECO:0000313" key="5">
    <source>
        <dbReference type="EMBL" id="RIX60434.1"/>
    </source>
</evidence>
<organism evidence="5 6">
    <name type="scientific">Paenibacillus nanensis</name>
    <dbReference type="NCBI Taxonomy" id="393251"/>
    <lineage>
        <taxon>Bacteria</taxon>
        <taxon>Bacillati</taxon>
        <taxon>Bacillota</taxon>
        <taxon>Bacilli</taxon>
        <taxon>Bacillales</taxon>
        <taxon>Paenibacillaceae</taxon>
        <taxon>Paenibacillus</taxon>
    </lineage>
</organism>
<dbReference type="SMART" id="SM00354">
    <property type="entry name" value="HTH_LACI"/>
    <property type="match status" value="1"/>
</dbReference>
<dbReference type="Pfam" id="PF00356">
    <property type="entry name" value="LacI"/>
    <property type="match status" value="1"/>
</dbReference>
<dbReference type="OrthoDB" id="9775106at2"/>
<dbReference type="InterPro" id="IPR010982">
    <property type="entry name" value="Lambda_DNA-bd_dom_sf"/>
</dbReference>
<keyword evidence="1" id="KW-0805">Transcription regulation</keyword>